<protein>
    <recommendedName>
        <fullName evidence="5">HAT C-terminal dimerisation domain-containing protein</fullName>
    </recommendedName>
</protein>
<evidence type="ECO:0000313" key="4">
    <source>
        <dbReference type="Proteomes" id="UP001627154"/>
    </source>
</evidence>
<name>A0ABD2XBT5_9HYME</name>
<feature type="domain" description="DUF4371" evidence="2">
    <location>
        <begin position="3"/>
        <end position="163"/>
    </location>
</feature>
<dbReference type="PANTHER" id="PTHR45749">
    <property type="match status" value="1"/>
</dbReference>
<organism evidence="3 4">
    <name type="scientific">Trichogramma kaykai</name>
    <dbReference type="NCBI Taxonomy" id="54128"/>
    <lineage>
        <taxon>Eukaryota</taxon>
        <taxon>Metazoa</taxon>
        <taxon>Ecdysozoa</taxon>
        <taxon>Arthropoda</taxon>
        <taxon>Hexapoda</taxon>
        <taxon>Insecta</taxon>
        <taxon>Pterygota</taxon>
        <taxon>Neoptera</taxon>
        <taxon>Endopterygota</taxon>
        <taxon>Hymenoptera</taxon>
        <taxon>Apocrita</taxon>
        <taxon>Proctotrupomorpha</taxon>
        <taxon>Chalcidoidea</taxon>
        <taxon>Trichogrammatidae</taxon>
        <taxon>Trichogramma</taxon>
    </lineage>
</organism>
<dbReference type="Pfam" id="PF05699">
    <property type="entry name" value="Dimer_Tnp_hAT"/>
    <property type="match status" value="1"/>
</dbReference>
<reference evidence="3 4" key="1">
    <citation type="journal article" date="2024" name="bioRxiv">
        <title>A reference genome for Trichogramma kaykai: A tiny desert-dwelling parasitoid wasp with competing sex-ratio distorters.</title>
        <authorList>
            <person name="Culotta J."/>
            <person name="Lindsey A.R."/>
        </authorList>
    </citation>
    <scope>NUCLEOTIDE SEQUENCE [LARGE SCALE GENOMIC DNA]</scope>
    <source>
        <strain evidence="3 4">KSX58</strain>
    </source>
</reference>
<comment type="caution">
    <text evidence="3">The sequence shown here is derived from an EMBL/GenBank/DDBJ whole genome shotgun (WGS) entry which is preliminary data.</text>
</comment>
<evidence type="ECO:0008006" key="5">
    <source>
        <dbReference type="Google" id="ProtNLM"/>
    </source>
</evidence>
<dbReference type="PANTHER" id="PTHR45749:SF21">
    <property type="entry name" value="DUF4371 DOMAIN-CONTAINING PROTEIN"/>
    <property type="match status" value="1"/>
</dbReference>
<sequence>MVKGGKPLRGHDESADSNEKGLFLEVVDLLKRYDVEFKEYLDNAPKNCTYLSNRIQNDILTALRNVILQLIREELEGQSVALTADETSDVGRHEQLSVVLRYIPKNEVLPVERFISMNRLTATDAQTIFNSLTTTLQSLGVAWENVLAVAFDGASNMSGEFSGVQAKSKLENKSILYTHCWGHCLNLVLVDACSPHRHAVFEKIVAQTNSKLKSLKSLSETRWACRAEAVAVVRTHFKSIIETLENIIQITTDSKAKAKGVGILKAMKHFNFIICMEIIHPILQLIVLVSRTLQSPTIDLTQAMKDVSALALSLNEMRISDTIYDDMYARSVTICDELSIDIPTLNPKSRKVSTRIDRNPSSAFVAASAKDDIKFFVFNRAIDDLIESLNDRFDQETKKLITAVGKILSLGSNDYTIQPEDITLLSNQFKLDSDSFEAEIRLFKTRRNNALNLQNTLDWLEWLSKHERQVTYENVYKLLAQFATIPVTSCTCERSFSKLKIVKTKLRSTMLQDRLDNLLLPFIEQELAAKAEEEKIIEEFKKIVSFDRRMAL</sequence>
<dbReference type="InterPro" id="IPR008906">
    <property type="entry name" value="HATC_C_dom"/>
</dbReference>
<evidence type="ECO:0000259" key="1">
    <source>
        <dbReference type="Pfam" id="PF05699"/>
    </source>
</evidence>
<dbReference type="InterPro" id="IPR012337">
    <property type="entry name" value="RNaseH-like_sf"/>
</dbReference>
<dbReference type="SUPFAM" id="SSF53098">
    <property type="entry name" value="Ribonuclease H-like"/>
    <property type="match status" value="1"/>
</dbReference>
<dbReference type="Pfam" id="PF14291">
    <property type="entry name" value="DUF4371"/>
    <property type="match status" value="1"/>
</dbReference>
<dbReference type="AlphaFoldDB" id="A0ABD2XBT5"/>
<accession>A0ABD2XBT5</accession>
<gene>
    <name evidence="3" type="ORF">TKK_004635</name>
</gene>
<dbReference type="EMBL" id="JBJJXI010000034">
    <property type="protein sequence ID" value="KAL3402714.1"/>
    <property type="molecule type" value="Genomic_DNA"/>
</dbReference>
<keyword evidence="4" id="KW-1185">Reference proteome</keyword>
<dbReference type="InterPro" id="IPR025398">
    <property type="entry name" value="DUF4371"/>
</dbReference>
<feature type="domain" description="HAT C-terminal dimerisation" evidence="1">
    <location>
        <begin position="455"/>
        <end position="527"/>
    </location>
</feature>
<evidence type="ECO:0000259" key="2">
    <source>
        <dbReference type="Pfam" id="PF14291"/>
    </source>
</evidence>
<evidence type="ECO:0000313" key="3">
    <source>
        <dbReference type="EMBL" id="KAL3402714.1"/>
    </source>
</evidence>
<dbReference type="Proteomes" id="UP001627154">
    <property type="component" value="Unassembled WGS sequence"/>
</dbReference>
<proteinExistence type="predicted"/>